<dbReference type="EMBL" id="KN832136">
    <property type="protein sequence ID" value="KIN93779.1"/>
    <property type="molecule type" value="Genomic_DNA"/>
</dbReference>
<dbReference type="AlphaFoldDB" id="A0A0C3MXZ5"/>
<name>A0A0C3MXZ5_PISTI</name>
<reference evidence="1 2" key="1">
    <citation type="submission" date="2014-04" db="EMBL/GenBank/DDBJ databases">
        <authorList>
            <consortium name="DOE Joint Genome Institute"/>
            <person name="Kuo A."/>
            <person name="Kohler A."/>
            <person name="Costa M.D."/>
            <person name="Nagy L.G."/>
            <person name="Floudas D."/>
            <person name="Copeland A."/>
            <person name="Barry K.W."/>
            <person name="Cichocki N."/>
            <person name="Veneault-Fourrey C."/>
            <person name="LaButti K."/>
            <person name="Lindquist E.A."/>
            <person name="Lipzen A."/>
            <person name="Lundell T."/>
            <person name="Morin E."/>
            <person name="Murat C."/>
            <person name="Sun H."/>
            <person name="Tunlid A."/>
            <person name="Henrissat B."/>
            <person name="Grigoriev I.V."/>
            <person name="Hibbett D.S."/>
            <person name="Martin F."/>
            <person name="Nordberg H.P."/>
            <person name="Cantor M.N."/>
            <person name="Hua S.X."/>
        </authorList>
    </citation>
    <scope>NUCLEOTIDE SEQUENCE [LARGE SCALE GENOMIC DNA]</scope>
    <source>
        <strain evidence="1 2">Marx 270</strain>
    </source>
</reference>
<dbReference type="InParanoid" id="A0A0C3MXZ5"/>
<dbReference type="Proteomes" id="UP000054217">
    <property type="component" value="Unassembled WGS sequence"/>
</dbReference>
<keyword evidence="2" id="KW-1185">Reference proteome</keyword>
<dbReference type="HOGENOM" id="CLU_1856103_0_0_1"/>
<organism evidence="1 2">
    <name type="scientific">Pisolithus tinctorius Marx 270</name>
    <dbReference type="NCBI Taxonomy" id="870435"/>
    <lineage>
        <taxon>Eukaryota</taxon>
        <taxon>Fungi</taxon>
        <taxon>Dikarya</taxon>
        <taxon>Basidiomycota</taxon>
        <taxon>Agaricomycotina</taxon>
        <taxon>Agaricomycetes</taxon>
        <taxon>Agaricomycetidae</taxon>
        <taxon>Boletales</taxon>
        <taxon>Sclerodermatineae</taxon>
        <taxon>Pisolithaceae</taxon>
        <taxon>Pisolithus</taxon>
    </lineage>
</organism>
<protein>
    <submittedName>
        <fullName evidence="1">Uncharacterized protein</fullName>
    </submittedName>
</protein>
<reference evidence="2" key="2">
    <citation type="submission" date="2015-01" db="EMBL/GenBank/DDBJ databases">
        <title>Evolutionary Origins and Diversification of the Mycorrhizal Mutualists.</title>
        <authorList>
            <consortium name="DOE Joint Genome Institute"/>
            <consortium name="Mycorrhizal Genomics Consortium"/>
            <person name="Kohler A."/>
            <person name="Kuo A."/>
            <person name="Nagy L.G."/>
            <person name="Floudas D."/>
            <person name="Copeland A."/>
            <person name="Barry K.W."/>
            <person name="Cichocki N."/>
            <person name="Veneault-Fourrey C."/>
            <person name="LaButti K."/>
            <person name="Lindquist E.A."/>
            <person name="Lipzen A."/>
            <person name="Lundell T."/>
            <person name="Morin E."/>
            <person name="Murat C."/>
            <person name="Riley R."/>
            <person name="Ohm R."/>
            <person name="Sun H."/>
            <person name="Tunlid A."/>
            <person name="Henrissat B."/>
            <person name="Grigoriev I.V."/>
            <person name="Hibbett D.S."/>
            <person name="Martin F."/>
        </authorList>
    </citation>
    <scope>NUCLEOTIDE SEQUENCE [LARGE SCALE GENOMIC DNA]</scope>
    <source>
        <strain evidence="2">Marx 270</strain>
    </source>
</reference>
<gene>
    <name evidence="1" type="ORF">M404DRAFT_443320</name>
</gene>
<proteinExistence type="predicted"/>
<sequence length="138" mass="16255">MRETLTTMQEIEVDQTREVLRVDTIHLWCSCIDNCNFRAISCHNLSRRVHKCVGVRFSRLPPAPSLARCTSPQTPCCKYVLARIRMELAKWSRKRIEWKWCAARWYDFPLGLTHPMERWIVIEIGGLHLICVSFLHSE</sequence>
<evidence type="ECO:0000313" key="1">
    <source>
        <dbReference type="EMBL" id="KIN93779.1"/>
    </source>
</evidence>
<evidence type="ECO:0000313" key="2">
    <source>
        <dbReference type="Proteomes" id="UP000054217"/>
    </source>
</evidence>
<accession>A0A0C3MXZ5</accession>